<dbReference type="AlphaFoldDB" id="A0A1G8KUD1"/>
<evidence type="ECO:0000259" key="1">
    <source>
        <dbReference type="Pfam" id="PF06527"/>
    </source>
</evidence>
<evidence type="ECO:0000313" key="3">
    <source>
        <dbReference type="EMBL" id="SDI46972.1"/>
    </source>
</evidence>
<protein>
    <submittedName>
        <fullName evidence="3">TniQ protein</fullName>
    </submittedName>
</protein>
<name>A0A1G8KUD1_9FIRM</name>
<keyword evidence="4" id="KW-1185">Reference proteome</keyword>
<organism evidence="3 4">
    <name type="scientific">Desulfosporosinus hippei DSM 8344</name>
    <dbReference type="NCBI Taxonomy" id="1121419"/>
    <lineage>
        <taxon>Bacteria</taxon>
        <taxon>Bacillati</taxon>
        <taxon>Bacillota</taxon>
        <taxon>Clostridia</taxon>
        <taxon>Eubacteriales</taxon>
        <taxon>Desulfitobacteriaceae</taxon>
        <taxon>Desulfosporosinus</taxon>
    </lineage>
</organism>
<evidence type="ECO:0000313" key="4">
    <source>
        <dbReference type="Proteomes" id="UP000198656"/>
    </source>
</evidence>
<proteinExistence type="predicted"/>
<gene>
    <name evidence="3" type="ORF">SAMN05443529_14113</name>
</gene>
<feature type="domain" description="Transposon Tn7 transposition protein TnsD C-terminal" evidence="2">
    <location>
        <begin position="219"/>
        <end position="631"/>
    </location>
</feature>
<reference evidence="4" key="1">
    <citation type="submission" date="2016-10" db="EMBL/GenBank/DDBJ databases">
        <authorList>
            <person name="Varghese N."/>
            <person name="Submissions S."/>
        </authorList>
    </citation>
    <scope>NUCLEOTIDE SEQUENCE [LARGE SCALE GENOMIC DNA]</scope>
    <source>
        <strain evidence="4">DSM 8344</strain>
    </source>
</reference>
<dbReference type="InterPro" id="IPR032750">
    <property type="entry name" value="TnsD_C"/>
</dbReference>
<dbReference type="EMBL" id="FNCP01000041">
    <property type="protein sequence ID" value="SDI46972.1"/>
    <property type="molecule type" value="Genomic_DNA"/>
</dbReference>
<accession>A0A1G8KUD1</accession>
<dbReference type="Pfam" id="PF15978">
    <property type="entry name" value="TnsD"/>
    <property type="match status" value="1"/>
</dbReference>
<dbReference type="STRING" id="1121419.SAMN05443529_14113"/>
<dbReference type="Pfam" id="PF06527">
    <property type="entry name" value="TniQ"/>
    <property type="match status" value="1"/>
</dbReference>
<sequence>MISLDKFSFFPPMYPDEDIRSIIYRYRAWRCSTGVKVARLDWIMQELFNTYSGTIPINPPNLEYLISKLPKGTINIKQLVDQHTYFPLERLVSSKERSTNLLNNIKKLMSKPSEKRSHSSLIIESEMRYCPKCLEEDMFKYGEGYIHRSHQLKYLNVCSKHELYLFSRCTICLELIATSRGRFDLHSAYCSNGHDLRIVETTSVKRNNQLENIKLQVVRDAEFILNNNDQKDHDFLRDMYKYYLINEGFVNTNGNYRTQQFINLFLKKYPPDMLKVLGVPIYNVRNYLPQGLVELRKGLSNFLILSILMMKFFADSTKNFFFTKPPALLSKIPFGNGPWNCENKVCSNYHESTIVSCVREPYNFYDSNSLRATFKCPVCEYTYAKYSRNGQETQKVTVLRYGTLWENKLIEIYLDTKDFTISAELLGVSKETVGIQVARLLPSNLEIYSVGWLKELMEAYARKQTVAAAARQFGISSCQVKKIRFMITERQSNGMESSQAMAEVSAALLIPKSRQEKARKQILTIVSEDKHMTRRTIRQKCSKDYDWMMKYDQEWMTSVLPPIQRKGRPRKNWTEIDDNMAINVAQAGRDLLYQNPRRQLTAHFICNALPALQRNYIFGRSAQERFPKTMEQLNAIVESKEDYQIRLLSRVNEILKEQGMIVNVKNILNTRQYKGCSDFVRMHVEKIFSS</sequence>
<evidence type="ECO:0000259" key="2">
    <source>
        <dbReference type="Pfam" id="PF15978"/>
    </source>
</evidence>
<dbReference type="Proteomes" id="UP000198656">
    <property type="component" value="Unassembled WGS sequence"/>
</dbReference>
<dbReference type="InterPro" id="IPR009492">
    <property type="entry name" value="TniQ"/>
</dbReference>
<feature type="domain" description="TniQ" evidence="1">
    <location>
        <begin position="9"/>
        <end position="165"/>
    </location>
</feature>